<feature type="transmembrane region" description="Helical" evidence="9">
    <location>
        <begin position="15"/>
        <end position="40"/>
    </location>
</feature>
<keyword evidence="5" id="KW-1015">Disulfide bond</keyword>
<accession>F4RPE1</accession>
<feature type="region of interest" description="Disordered" evidence="8">
    <location>
        <begin position="51"/>
        <end position="101"/>
    </location>
</feature>
<evidence type="ECO:0000256" key="2">
    <source>
        <dbReference type="ARBA" id="ARBA00004922"/>
    </source>
</evidence>
<gene>
    <name evidence="10" type="ORF">MELLADRAFT_107270</name>
</gene>
<keyword evidence="9" id="KW-0472">Membrane</keyword>
<dbReference type="EC" id="3.2.1.-" evidence="7"/>
<evidence type="ECO:0000313" key="11">
    <source>
        <dbReference type="Proteomes" id="UP000001072"/>
    </source>
</evidence>
<dbReference type="eggNOG" id="KOG2204">
    <property type="taxonomic scope" value="Eukaryota"/>
</dbReference>
<dbReference type="PANTHER" id="PTHR11742">
    <property type="entry name" value="MANNOSYL-OLIGOSACCHARIDE ALPHA-1,2-MANNOSIDASE-RELATED"/>
    <property type="match status" value="1"/>
</dbReference>
<comment type="cofactor">
    <cofactor evidence="1 6">
        <name>Ca(2+)</name>
        <dbReference type="ChEBI" id="CHEBI:29108"/>
    </cofactor>
</comment>
<keyword evidence="4 7" id="KW-0378">Hydrolase</keyword>
<comment type="pathway">
    <text evidence="2">Protein modification; protein glycosylation.</text>
</comment>
<dbReference type="PANTHER" id="PTHR11742:SF103">
    <property type="entry name" value="ENDOPLASMIC RETICULUM MANNOSIDASE MNL2-RELATED"/>
    <property type="match status" value="1"/>
</dbReference>
<keyword evidence="11" id="KW-1185">Reference proteome</keyword>
<dbReference type="EMBL" id="GL883111">
    <property type="protein sequence ID" value="EGG05864.1"/>
    <property type="molecule type" value="Genomic_DNA"/>
</dbReference>
<keyword evidence="9" id="KW-0812">Transmembrane</keyword>
<proteinExistence type="inferred from homology"/>
<evidence type="ECO:0000256" key="5">
    <source>
        <dbReference type="ARBA" id="ARBA00023157"/>
    </source>
</evidence>
<dbReference type="GO" id="GO:0005975">
    <property type="term" value="P:carbohydrate metabolic process"/>
    <property type="evidence" value="ECO:0007669"/>
    <property type="project" value="InterPro"/>
</dbReference>
<dbReference type="InterPro" id="IPR036026">
    <property type="entry name" value="Seven-hairpin_glycosidases"/>
</dbReference>
<name>F4RPE1_MELLP</name>
<feature type="binding site" evidence="6">
    <location>
        <position position="664"/>
    </location>
    <ligand>
        <name>Ca(2+)</name>
        <dbReference type="ChEBI" id="CHEBI:29108"/>
    </ligand>
</feature>
<keyword evidence="6" id="KW-0479">Metal-binding</keyword>
<keyword evidence="6" id="KW-0106">Calcium</keyword>
<dbReference type="InterPro" id="IPR012341">
    <property type="entry name" value="6hp_glycosidase-like_sf"/>
</dbReference>
<evidence type="ECO:0000313" key="10">
    <source>
        <dbReference type="EMBL" id="EGG05864.1"/>
    </source>
</evidence>
<evidence type="ECO:0000256" key="7">
    <source>
        <dbReference type="RuleBase" id="RU361193"/>
    </source>
</evidence>
<dbReference type="GeneID" id="18923117"/>
<dbReference type="InParanoid" id="F4RPE1"/>
<dbReference type="KEGG" id="mlr:MELLADRAFT_107270"/>
<dbReference type="GO" id="GO:0036503">
    <property type="term" value="P:ERAD pathway"/>
    <property type="evidence" value="ECO:0007669"/>
    <property type="project" value="UniProtKB-ARBA"/>
</dbReference>
<evidence type="ECO:0000256" key="1">
    <source>
        <dbReference type="ARBA" id="ARBA00001913"/>
    </source>
</evidence>
<reference evidence="11" key="1">
    <citation type="journal article" date="2011" name="Proc. Natl. Acad. Sci. U.S.A.">
        <title>Obligate biotrophy features unraveled by the genomic analysis of rust fungi.</title>
        <authorList>
            <person name="Duplessis S."/>
            <person name="Cuomo C.A."/>
            <person name="Lin Y.-C."/>
            <person name="Aerts A."/>
            <person name="Tisserant E."/>
            <person name="Veneault-Fourrey C."/>
            <person name="Joly D.L."/>
            <person name="Hacquard S."/>
            <person name="Amselem J."/>
            <person name="Cantarel B.L."/>
            <person name="Chiu R."/>
            <person name="Coutinho P.M."/>
            <person name="Feau N."/>
            <person name="Field M."/>
            <person name="Frey P."/>
            <person name="Gelhaye E."/>
            <person name="Goldberg J."/>
            <person name="Grabherr M.G."/>
            <person name="Kodira C.D."/>
            <person name="Kohler A."/>
            <person name="Kuees U."/>
            <person name="Lindquist E.A."/>
            <person name="Lucas S.M."/>
            <person name="Mago R."/>
            <person name="Mauceli E."/>
            <person name="Morin E."/>
            <person name="Murat C."/>
            <person name="Pangilinan J.L."/>
            <person name="Park R."/>
            <person name="Pearson M."/>
            <person name="Quesneville H."/>
            <person name="Rouhier N."/>
            <person name="Sakthikumar S."/>
            <person name="Salamov A.A."/>
            <person name="Schmutz J."/>
            <person name="Selles B."/>
            <person name="Shapiro H."/>
            <person name="Tanguay P."/>
            <person name="Tuskan G.A."/>
            <person name="Henrissat B."/>
            <person name="Van de Peer Y."/>
            <person name="Rouze P."/>
            <person name="Ellis J.G."/>
            <person name="Dodds P.N."/>
            <person name="Schein J.E."/>
            <person name="Zhong S."/>
            <person name="Hamelin R.C."/>
            <person name="Grigoriev I.V."/>
            <person name="Szabo L.J."/>
            <person name="Martin F."/>
        </authorList>
    </citation>
    <scope>NUCLEOTIDE SEQUENCE [LARGE SCALE GENOMIC DNA]</scope>
    <source>
        <strain evidence="11">98AG31 / pathotype 3-4-7</strain>
    </source>
</reference>
<dbReference type="GO" id="GO:0005509">
    <property type="term" value="F:calcium ion binding"/>
    <property type="evidence" value="ECO:0007669"/>
    <property type="project" value="InterPro"/>
</dbReference>
<dbReference type="InterPro" id="IPR001382">
    <property type="entry name" value="Glyco_hydro_47"/>
</dbReference>
<feature type="region of interest" description="Disordered" evidence="8">
    <location>
        <begin position="122"/>
        <end position="174"/>
    </location>
</feature>
<dbReference type="PRINTS" id="PR00747">
    <property type="entry name" value="GLYHDRLASE47"/>
</dbReference>
<dbReference type="HOGENOM" id="CLU_013086_0_0_1"/>
<dbReference type="OrthoDB" id="8118055at2759"/>
<dbReference type="GO" id="GO:0016020">
    <property type="term" value="C:membrane"/>
    <property type="evidence" value="ECO:0007669"/>
    <property type="project" value="InterPro"/>
</dbReference>
<evidence type="ECO:0000256" key="8">
    <source>
        <dbReference type="SAM" id="MobiDB-lite"/>
    </source>
</evidence>
<organism evidence="11">
    <name type="scientific">Melampsora larici-populina (strain 98AG31 / pathotype 3-4-7)</name>
    <name type="common">Poplar leaf rust fungus</name>
    <dbReference type="NCBI Taxonomy" id="747676"/>
    <lineage>
        <taxon>Eukaryota</taxon>
        <taxon>Fungi</taxon>
        <taxon>Dikarya</taxon>
        <taxon>Basidiomycota</taxon>
        <taxon>Pucciniomycotina</taxon>
        <taxon>Pucciniomycetes</taxon>
        <taxon>Pucciniales</taxon>
        <taxon>Melampsoraceae</taxon>
        <taxon>Melampsora</taxon>
    </lineage>
</organism>
<dbReference type="Proteomes" id="UP000001072">
    <property type="component" value="Unassembled WGS sequence"/>
</dbReference>
<evidence type="ECO:0000256" key="6">
    <source>
        <dbReference type="PIRSR" id="PIRSR601382-2"/>
    </source>
</evidence>
<dbReference type="VEuPathDB" id="FungiDB:MELLADRAFT_107270"/>
<evidence type="ECO:0000256" key="3">
    <source>
        <dbReference type="ARBA" id="ARBA00007658"/>
    </source>
</evidence>
<dbReference type="Gene3D" id="1.50.10.10">
    <property type="match status" value="2"/>
</dbReference>
<dbReference type="SUPFAM" id="SSF48225">
    <property type="entry name" value="Seven-hairpin glycosidases"/>
    <property type="match status" value="1"/>
</dbReference>
<dbReference type="STRING" id="747676.F4RPE1"/>
<feature type="compositionally biased region" description="Polar residues" evidence="8">
    <location>
        <begin position="160"/>
        <end position="173"/>
    </location>
</feature>
<dbReference type="GO" id="GO:0004571">
    <property type="term" value="F:mannosyl-oligosaccharide 1,2-alpha-mannosidase activity"/>
    <property type="evidence" value="ECO:0007669"/>
    <property type="project" value="InterPro"/>
</dbReference>
<dbReference type="AlphaFoldDB" id="F4RPE1"/>
<dbReference type="RefSeq" id="XP_007410920.1">
    <property type="nucleotide sequence ID" value="XM_007410858.1"/>
</dbReference>
<comment type="similarity">
    <text evidence="3 7">Belongs to the glycosyl hydrolase 47 family.</text>
</comment>
<dbReference type="GO" id="GO:0005783">
    <property type="term" value="C:endoplasmic reticulum"/>
    <property type="evidence" value="ECO:0007669"/>
    <property type="project" value="TreeGrafter"/>
</dbReference>
<evidence type="ECO:0000256" key="4">
    <source>
        <dbReference type="ARBA" id="ARBA00022801"/>
    </source>
</evidence>
<sequence>MRETQANTSSWKTALCAYVLSISTISFYSILCVLLSYAILDLISPNPGISVHKNPSNFSTSKTRRDSRQIPFSSDILSGKAGPDGNLLPSSETPWDPSTEKGAKTLKYLSKKRFPLTLSQDLPMGWQGMHAPPNLTWPSPNAIKPRSDKHSSPVPIDQIYGQSTGSKGKTNPETWRIPRQRWDPASAKLSGGSERLLKIQWPGFQDKTLWDSSHQKSVTKQRKEWVTRAFSHAWEGYKKHAWGFDEVRPLSNKGVNTFNGWGSTIIQSLDTLLIMNMTREYNYARTHIRAVDWSSVMNSNLNDKSSTNVINIFEAIVKNLGALISAYDLSGDRLMLSKAEELANWLLPAFGTKSGIPIESYQLGLNPAGSPTGVTHLAAASGFVLELTRLSQLTGNEYYINVAQRAMGFLNSKDFTSSSRLGALFPTTFEPEKPQDMKGEYSLGHKTNCYYEYLISLFRDAEGLVIAGKRSNTGETTVYTPSLTQDSCSSAAFIGMGARILGRQNDLDTALQQTETCLWAYDSSPVTLAAESMVVQDPSNTEYWAQVNVTNTTYKNPIGDPIPGVKLEDPRFLAYPDTIEAVFYMWRLTGDRKWQDKGWIMFTNWVEECITETGFAQLKDISQETGAELDDNQGVYVLAESFKYYYLLFTDPNFISLDNFVFNTASHPFKIPQKSSSGLKLWKGPEEKIDLQYNPPIQNQLKKLNQNQPGHVGSWGTVLQQWSWTKENLVEPKIHQNL</sequence>
<dbReference type="InterPro" id="IPR050749">
    <property type="entry name" value="Glycosyl_Hydrolase_47"/>
</dbReference>
<dbReference type="Pfam" id="PF01532">
    <property type="entry name" value="Glyco_hydro_47"/>
    <property type="match status" value="2"/>
</dbReference>
<keyword evidence="9" id="KW-1133">Transmembrane helix</keyword>
<keyword evidence="7" id="KW-0326">Glycosidase</keyword>
<protein>
    <recommendedName>
        <fullName evidence="7">alpha-1,2-Mannosidase</fullName>
        <ecNumber evidence="7">3.2.1.-</ecNumber>
    </recommendedName>
</protein>
<evidence type="ECO:0000256" key="9">
    <source>
        <dbReference type="SAM" id="Phobius"/>
    </source>
</evidence>